<protein>
    <recommendedName>
        <fullName evidence="4">Extracellular membrane protein CFEM domain-containing protein</fullName>
    </recommendedName>
</protein>
<evidence type="ECO:0008006" key="4">
    <source>
        <dbReference type="Google" id="ProtNLM"/>
    </source>
</evidence>
<proteinExistence type="predicted"/>
<feature type="chain" id="PRO_5025450777" description="Extracellular membrane protein CFEM domain-containing protein" evidence="1">
    <location>
        <begin position="18"/>
        <end position="199"/>
    </location>
</feature>
<dbReference type="GeneID" id="54286501"/>
<dbReference type="Proteomes" id="UP000799778">
    <property type="component" value="Unassembled WGS sequence"/>
</dbReference>
<name>A0A6A5XD06_9PLEO</name>
<feature type="signal peptide" evidence="1">
    <location>
        <begin position="1"/>
        <end position="17"/>
    </location>
</feature>
<dbReference type="OrthoDB" id="3724400at2759"/>
<evidence type="ECO:0000313" key="2">
    <source>
        <dbReference type="EMBL" id="KAF2010753.1"/>
    </source>
</evidence>
<gene>
    <name evidence="2" type="ORF">BU24DRAFT_426960</name>
</gene>
<accession>A0A6A5XD06</accession>
<dbReference type="EMBL" id="ML978075">
    <property type="protein sequence ID" value="KAF2010753.1"/>
    <property type="molecule type" value="Genomic_DNA"/>
</dbReference>
<dbReference type="AlphaFoldDB" id="A0A6A5XD06"/>
<dbReference type="RefSeq" id="XP_033379092.1">
    <property type="nucleotide sequence ID" value="XM_033529104.1"/>
</dbReference>
<keyword evidence="3" id="KW-1185">Reference proteome</keyword>
<reference evidence="2" key="1">
    <citation type="journal article" date="2020" name="Stud. Mycol.">
        <title>101 Dothideomycetes genomes: a test case for predicting lifestyles and emergence of pathogens.</title>
        <authorList>
            <person name="Haridas S."/>
            <person name="Albert R."/>
            <person name="Binder M."/>
            <person name="Bloem J."/>
            <person name="Labutti K."/>
            <person name="Salamov A."/>
            <person name="Andreopoulos B."/>
            <person name="Baker S."/>
            <person name="Barry K."/>
            <person name="Bills G."/>
            <person name="Bluhm B."/>
            <person name="Cannon C."/>
            <person name="Castanera R."/>
            <person name="Culley D."/>
            <person name="Daum C."/>
            <person name="Ezra D."/>
            <person name="Gonzalez J."/>
            <person name="Henrissat B."/>
            <person name="Kuo A."/>
            <person name="Liang C."/>
            <person name="Lipzen A."/>
            <person name="Lutzoni F."/>
            <person name="Magnuson J."/>
            <person name="Mondo S."/>
            <person name="Nolan M."/>
            <person name="Ohm R."/>
            <person name="Pangilinan J."/>
            <person name="Park H.-J."/>
            <person name="Ramirez L."/>
            <person name="Alfaro M."/>
            <person name="Sun H."/>
            <person name="Tritt A."/>
            <person name="Yoshinaga Y."/>
            <person name="Zwiers L.-H."/>
            <person name="Turgeon B."/>
            <person name="Goodwin S."/>
            <person name="Spatafora J."/>
            <person name="Crous P."/>
            <person name="Grigoriev I."/>
        </authorList>
    </citation>
    <scope>NUCLEOTIDE SEQUENCE</scope>
    <source>
        <strain evidence="2">CBS 175.79</strain>
    </source>
</reference>
<sequence length="199" mass="21863">MLFATSFILGLASLAAAAPNAESFISKRDVFDKCSVFGDNCASQDQSFCDSSRGKVSICHKMGQDCWIRFTQESCSAKREAELVEKRDEFNKCATFGSNCNTDGQEFCQDGKTRICHQVPFSNGECWVRLTQEPCAAKREADVEAIAVEKRDEFNKCATFGSKCSSDGNTFCDGGIQKVCHQVGFGSGECWIRNTATKC</sequence>
<evidence type="ECO:0000313" key="3">
    <source>
        <dbReference type="Proteomes" id="UP000799778"/>
    </source>
</evidence>
<organism evidence="2 3">
    <name type="scientific">Aaosphaeria arxii CBS 175.79</name>
    <dbReference type="NCBI Taxonomy" id="1450172"/>
    <lineage>
        <taxon>Eukaryota</taxon>
        <taxon>Fungi</taxon>
        <taxon>Dikarya</taxon>
        <taxon>Ascomycota</taxon>
        <taxon>Pezizomycotina</taxon>
        <taxon>Dothideomycetes</taxon>
        <taxon>Pleosporomycetidae</taxon>
        <taxon>Pleosporales</taxon>
        <taxon>Pleosporales incertae sedis</taxon>
        <taxon>Aaosphaeria</taxon>
    </lineage>
</organism>
<evidence type="ECO:0000256" key="1">
    <source>
        <dbReference type="SAM" id="SignalP"/>
    </source>
</evidence>
<keyword evidence="1" id="KW-0732">Signal</keyword>